<dbReference type="InterPro" id="IPR003591">
    <property type="entry name" value="Leu-rich_rpt_typical-subtyp"/>
</dbReference>
<gene>
    <name evidence="16" type="ORF">O6P43_026258</name>
</gene>
<dbReference type="PANTHER" id="PTHR48052">
    <property type="entry name" value="UNNAMED PRODUCT"/>
    <property type="match status" value="1"/>
</dbReference>
<evidence type="ECO:0000256" key="13">
    <source>
        <dbReference type="SAM" id="Phobius"/>
    </source>
</evidence>
<feature type="domain" description="Leucine-rich repeat-containing N-terminal plant-type" evidence="14">
    <location>
        <begin position="33"/>
        <end position="73"/>
    </location>
</feature>
<keyword evidence="10 16" id="KW-0675">Receptor</keyword>
<dbReference type="InterPro" id="IPR001611">
    <property type="entry name" value="Leu-rich_rpt"/>
</dbReference>
<keyword evidence="17" id="KW-1185">Reference proteome</keyword>
<reference evidence="16" key="1">
    <citation type="journal article" date="2023" name="Science">
        <title>Elucidation of the pathway for biosynthesis of saponin adjuvants from the soapbark tree.</title>
        <authorList>
            <person name="Reed J."/>
            <person name="Orme A."/>
            <person name="El-Demerdash A."/>
            <person name="Owen C."/>
            <person name="Martin L.B.B."/>
            <person name="Misra R.C."/>
            <person name="Kikuchi S."/>
            <person name="Rejzek M."/>
            <person name="Martin A.C."/>
            <person name="Harkess A."/>
            <person name="Leebens-Mack J."/>
            <person name="Louveau T."/>
            <person name="Stephenson M.J."/>
            <person name="Osbourn A."/>
        </authorList>
    </citation>
    <scope>NUCLEOTIDE SEQUENCE</scope>
    <source>
        <strain evidence="16">S10</strain>
    </source>
</reference>
<keyword evidence="7" id="KW-0677">Repeat</keyword>
<keyword evidence="8 13" id="KW-1133">Transmembrane helix</keyword>
<dbReference type="Proteomes" id="UP001163823">
    <property type="component" value="Chromosome 11"/>
</dbReference>
<evidence type="ECO:0000256" key="3">
    <source>
        <dbReference type="ARBA" id="ARBA00022475"/>
    </source>
</evidence>
<feature type="region of interest" description="Disordered" evidence="12">
    <location>
        <begin position="1058"/>
        <end position="1084"/>
    </location>
</feature>
<dbReference type="PANTHER" id="PTHR48052:SF8">
    <property type="entry name" value="LRR RECEPTOR-LIKE SERINE_THREONINE-PROTEIN KINASE FLS2"/>
    <property type="match status" value="1"/>
</dbReference>
<dbReference type="GO" id="GO:0005886">
    <property type="term" value="C:plasma membrane"/>
    <property type="evidence" value="ECO:0007669"/>
    <property type="project" value="UniProtKB-SubCell"/>
</dbReference>
<evidence type="ECO:0000256" key="8">
    <source>
        <dbReference type="ARBA" id="ARBA00022989"/>
    </source>
</evidence>
<evidence type="ECO:0000256" key="7">
    <source>
        <dbReference type="ARBA" id="ARBA00022737"/>
    </source>
</evidence>
<comment type="similarity">
    <text evidence="2">Belongs to the RLP family.</text>
</comment>
<accession>A0AAD7L1R1</accession>
<sequence>MRIQLVPWIFLVSFYMIYLSIEISVVCGSCLANQQSLLLQLRSDLAFSHQTSNKLVQWNPILDCCNWTGVTCNEGRVTGLDLSQESLTGEIDNSSSLFSLQFLQNLNLAYNSFNSEIPSGLSKLTVLEYLNLSNAGFIGQIPIEISQLTRLVTLDISTLSYLSESVLKLENPSLSMLVQNLTEITELYLDGVSISAPGNEWCPAISSLPNLRVLSLSNCNLSGPFSSSLAKLRYLSVVRLNQNNLSAPVPEFFANFSSLTMLHLSSCRLTGIFPQNIFQVQSLSVLDISNNQDLHGSLPDFPQNGSLQTLVLANTNFSGELPDSISNVRQLSKLDLFTCQFYGSLPNSISNLTELVYLDLSFNKFGGQIPWFGVSKKLTHINLSHNDLIGAIPSGNLEGLPNLTHIDLRYNSLNGSIPSSLFALPSLQKIQLSYNQFDGHLSEFSNLSSIAVDTLDLSSNKLEGPIPMSIFELRRLNFLQLSSNKFNGTIDLLKIGKLQNLTTLDLSYNNLSINASVTNEHRLSAFPPLSTLKLASCKLDAFPDFLKNQSRLTYLDLSKNQIRGKIPTWISKLGFLSHLNLSYNNLMDWEEPLPNLNDNLFVLDLHSNQLQGPIPIFPLSITYLDYSSNNLSAVLPWNIGNYLAFTVFFSLSRNNFSGSIPESICNATSLQVLDLSHNNFSGTIPPCLTRFSDSLGVLNLRKNKLTGYIPDTFPAACLLQTLDLHGNNLGGPVPVSLAKCTALEVLDLGKNKINDTFPCLLKKISTIRVLVLQKNKFHGPIGCPMINGTWKMLQIVDIAFNNFTGKLPGKCLKTWDAMMPDEDETQSKINHIRFEVLKYTQVYYQDTVTVTIKGLRLKLVKILTVFTSVDFSSNQFEGPIPEELMHFKALYVLNLSNNALAGHIPSSIGNLKQLESLDLSKNNLSGEIPTQLANLNFLSFLNLSFNHLEGKIPKGTQVQTFLPTSFAGNKGLCGLPLTANCPGIPDQSPSKQEEGYTVSGSEFDWQFVSTGVGFGVGAGFVVAPLMLWERGKRWSNDSIDKILLVIFPMFGLVYTPSDDDNFDTDEETDEEASTEDSEDENEDKLDGLQFRGKYCVFCSKLNISIKRVIHDPKCTCHHSSPISPSSSTCSSSCSS</sequence>
<dbReference type="InterPro" id="IPR013210">
    <property type="entry name" value="LRR_N_plant-typ"/>
</dbReference>
<comment type="caution">
    <text evidence="16">The sequence shown here is derived from an EMBL/GenBank/DDBJ whole genome shotgun (WGS) entry which is preliminary data.</text>
</comment>
<evidence type="ECO:0000256" key="12">
    <source>
        <dbReference type="SAM" id="MobiDB-lite"/>
    </source>
</evidence>
<evidence type="ECO:0000256" key="2">
    <source>
        <dbReference type="ARBA" id="ARBA00009592"/>
    </source>
</evidence>
<keyword evidence="9 13" id="KW-0472">Membrane</keyword>
<evidence type="ECO:0000256" key="11">
    <source>
        <dbReference type="ARBA" id="ARBA00023180"/>
    </source>
</evidence>
<dbReference type="SUPFAM" id="SSF52047">
    <property type="entry name" value="RNI-like"/>
    <property type="match status" value="2"/>
</dbReference>
<dbReference type="Pfam" id="PF08263">
    <property type="entry name" value="LRRNT_2"/>
    <property type="match status" value="1"/>
</dbReference>
<feature type="domain" description="Disease resistance R13L4/SHOC-2-like LRR" evidence="15">
    <location>
        <begin position="194"/>
        <end position="435"/>
    </location>
</feature>
<dbReference type="InterPro" id="IPR032675">
    <property type="entry name" value="LRR_dom_sf"/>
</dbReference>
<dbReference type="EMBL" id="JARAOO010000011">
    <property type="protein sequence ID" value="KAJ7950015.1"/>
    <property type="molecule type" value="Genomic_DNA"/>
</dbReference>
<feature type="compositionally biased region" description="Acidic residues" evidence="12">
    <location>
        <begin position="1058"/>
        <end position="1083"/>
    </location>
</feature>
<evidence type="ECO:0000313" key="17">
    <source>
        <dbReference type="Proteomes" id="UP001163823"/>
    </source>
</evidence>
<dbReference type="Pfam" id="PF00560">
    <property type="entry name" value="LRR_1"/>
    <property type="match status" value="4"/>
</dbReference>
<dbReference type="Pfam" id="PF13855">
    <property type="entry name" value="LRR_8"/>
    <property type="match status" value="2"/>
</dbReference>
<dbReference type="PRINTS" id="PR00019">
    <property type="entry name" value="LEURICHRPT"/>
</dbReference>
<evidence type="ECO:0000256" key="6">
    <source>
        <dbReference type="ARBA" id="ARBA00022729"/>
    </source>
</evidence>
<dbReference type="SMART" id="SM00369">
    <property type="entry name" value="LRR_TYP"/>
    <property type="match status" value="10"/>
</dbReference>
<evidence type="ECO:0000313" key="16">
    <source>
        <dbReference type="EMBL" id="KAJ7950015.1"/>
    </source>
</evidence>
<keyword evidence="5 13" id="KW-0812">Transmembrane</keyword>
<organism evidence="16 17">
    <name type="scientific">Quillaja saponaria</name>
    <name type="common">Soap bark tree</name>
    <dbReference type="NCBI Taxonomy" id="32244"/>
    <lineage>
        <taxon>Eukaryota</taxon>
        <taxon>Viridiplantae</taxon>
        <taxon>Streptophyta</taxon>
        <taxon>Embryophyta</taxon>
        <taxon>Tracheophyta</taxon>
        <taxon>Spermatophyta</taxon>
        <taxon>Magnoliopsida</taxon>
        <taxon>eudicotyledons</taxon>
        <taxon>Gunneridae</taxon>
        <taxon>Pentapetalae</taxon>
        <taxon>rosids</taxon>
        <taxon>fabids</taxon>
        <taxon>Fabales</taxon>
        <taxon>Quillajaceae</taxon>
        <taxon>Quillaja</taxon>
    </lineage>
</organism>
<dbReference type="SMART" id="SM00365">
    <property type="entry name" value="LRR_SD22"/>
    <property type="match status" value="5"/>
</dbReference>
<evidence type="ECO:0000259" key="15">
    <source>
        <dbReference type="Pfam" id="PF23598"/>
    </source>
</evidence>
<evidence type="ECO:0000256" key="4">
    <source>
        <dbReference type="ARBA" id="ARBA00022614"/>
    </source>
</evidence>
<dbReference type="FunFam" id="3.80.10.10:FF:000095">
    <property type="entry name" value="LRR receptor-like serine/threonine-protein kinase GSO1"/>
    <property type="match status" value="3"/>
</dbReference>
<protein>
    <submittedName>
        <fullName evidence="16">Receptor-like protein</fullName>
    </submittedName>
</protein>
<evidence type="ECO:0000256" key="5">
    <source>
        <dbReference type="ARBA" id="ARBA00022692"/>
    </source>
</evidence>
<keyword evidence="3" id="KW-1003">Cell membrane</keyword>
<keyword evidence="6" id="KW-0732">Signal</keyword>
<evidence type="ECO:0000259" key="14">
    <source>
        <dbReference type="Pfam" id="PF08263"/>
    </source>
</evidence>
<dbReference type="Pfam" id="PF23598">
    <property type="entry name" value="LRR_14"/>
    <property type="match status" value="1"/>
</dbReference>
<comment type="subcellular location">
    <subcellularLocation>
        <location evidence="1">Cell membrane</location>
        <topology evidence="1">Single-pass type I membrane protein</topology>
    </subcellularLocation>
</comment>
<evidence type="ECO:0000256" key="10">
    <source>
        <dbReference type="ARBA" id="ARBA00023170"/>
    </source>
</evidence>
<dbReference type="KEGG" id="qsa:O6P43_026258"/>
<proteinExistence type="inferred from homology"/>
<keyword evidence="4" id="KW-0433">Leucine-rich repeat</keyword>
<dbReference type="SUPFAM" id="SSF52058">
    <property type="entry name" value="L domain-like"/>
    <property type="match status" value="2"/>
</dbReference>
<feature type="transmembrane region" description="Helical" evidence="13">
    <location>
        <begin position="5"/>
        <end position="26"/>
    </location>
</feature>
<dbReference type="Pfam" id="PF13516">
    <property type="entry name" value="LRR_6"/>
    <property type="match status" value="1"/>
</dbReference>
<dbReference type="AlphaFoldDB" id="A0AAD7L1R1"/>
<keyword evidence="11" id="KW-0325">Glycoprotein</keyword>
<dbReference type="Gene3D" id="3.80.10.10">
    <property type="entry name" value="Ribonuclease Inhibitor"/>
    <property type="match status" value="4"/>
</dbReference>
<name>A0AAD7L1R1_QUISA</name>
<evidence type="ECO:0000256" key="1">
    <source>
        <dbReference type="ARBA" id="ARBA00004251"/>
    </source>
</evidence>
<dbReference type="InterPro" id="IPR055414">
    <property type="entry name" value="LRR_R13L4/SHOC2-like"/>
</dbReference>
<evidence type="ECO:0000256" key="9">
    <source>
        <dbReference type="ARBA" id="ARBA00023136"/>
    </source>
</evidence>